<organism evidence="1 2">
    <name type="scientific">Candidatus Competibacter denitrificans Run_A_D11</name>
    <dbReference type="NCBI Taxonomy" id="1400863"/>
    <lineage>
        <taxon>Bacteria</taxon>
        <taxon>Pseudomonadati</taxon>
        <taxon>Pseudomonadota</taxon>
        <taxon>Gammaproteobacteria</taxon>
        <taxon>Candidatus Competibacteraceae</taxon>
        <taxon>Candidatus Competibacter</taxon>
    </lineage>
</organism>
<sequence>MALVRAIQRMRQSGFCLALADQRLLVTPADRLNEDQDAYLRSHKGDLVALLQDADTLAALLEHAGSAGLGWREGTPPEWDDDYLLAVDEVLYGAGRMVSRLGRRYHRESAPTRPVTHNDLCPLPTPCARPSRPSPPPPSSQDAAKAMAIVMALYRRHRENLISGGLDPGSAKVAARDIAYALRQQGIDPMALQALLAQGWLTMQGPYIVCSESRL</sequence>
<dbReference type="Proteomes" id="UP000035760">
    <property type="component" value="Unassembled WGS sequence"/>
</dbReference>
<evidence type="ECO:0000313" key="1">
    <source>
        <dbReference type="EMBL" id="CDI01518.1"/>
    </source>
</evidence>
<accession>W6MBU8</accession>
<protein>
    <recommendedName>
        <fullName evidence="3">TubC N-terminal docking domain-containing protein</fullName>
    </recommendedName>
</protein>
<evidence type="ECO:0008006" key="3">
    <source>
        <dbReference type="Google" id="ProtNLM"/>
    </source>
</evidence>
<name>W6MBU8_9GAMM</name>
<keyword evidence="2" id="KW-1185">Reference proteome</keyword>
<dbReference type="EMBL" id="CBTJ020000020">
    <property type="protein sequence ID" value="CDI01518.1"/>
    <property type="molecule type" value="Genomic_DNA"/>
</dbReference>
<dbReference type="AlphaFoldDB" id="W6MBU8"/>
<reference evidence="1" key="1">
    <citation type="submission" date="2013-07" db="EMBL/GenBank/DDBJ databases">
        <authorList>
            <person name="McIlroy S."/>
        </authorList>
    </citation>
    <scope>NUCLEOTIDE SEQUENCE [LARGE SCALE GENOMIC DNA]</scope>
    <source>
        <strain evidence="1">Run_A_D11</strain>
    </source>
</reference>
<dbReference type="STRING" id="1400863.BN873_150306"/>
<evidence type="ECO:0000313" key="2">
    <source>
        <dbReference type="Proteomes" id="UP000035760"/>
    </source>
</evidence>
<comment type="caution">
    <text evidence="1">The sequence shown here is derived from an EMBL/GenBank/DDBJ whole genome shotgun (WGS) entry which is preliminary data.</text>
</comment>
<gene>
    <name evidence="1" type="ORF">BN873_150306</name>
</gene>
<reference evidence="1" key="2">
    <citation type="submission" date="2014-03" db="EMBL/GenBank/DDBJ databases">
        <title>Candidatus Competibacter-lineage genomes retrieved from metagenomes reveal functional metabolic diversity.</title>
        <authorList>
            <person name="McIlroy S.J."/>
            <person name="Albertsen M."/>
            <person name="Andresen E.K."/>
            <person name="Saunders A.M."/>
            <person name="Kristiansen R."/>
            <person name="Stokholm-Bjerregaard M."/>
            <person name="Nielsen K.L."/>
            <person name="Nielsen P.H."/>
        </authorList>
    </citation>
    <scope>NUCLEOTIDE SEQUENCE</scope>
    <source>
        <strain evidence="1">Run_A_D11</strain>
    </source>
</reference>
<proteinExistence type="predicted"/>